<dbReference type="PROSITE" id="PS50304">
    <property type="entry name" value="TUDOR"/>
    <property type="match status" value="1"/>
</dbReference>
<dbReference type="GO" id="GO:0031332">
    <property type="term" value="C:RNAi effector complex"/>
    <property type="evidence" value="ECO:0007669"/>
    <property type="project" value="InterPro"/>
</dbReference>
<evidence type="ECO:0000256" key="4">
    <source>
        <dbReference type="ARBA" id="ARBA00022737"/>
    </source>
</evidence>
<dbReference type="GO" id="GO:0003723">
    <property type="term" value="F:RNA binding"/>
    <property type="evidence" value="ECO:0007669"/>
    <property type="project" value="TreeGrafter"/>
</dbReference>
<dbReference type="Proteomes" id="UP000677054">
    <property type="component" value="Unassembled WGS sequence"/>
</dbReference>
<evidence type="ECO:0000313" key="7">
    <source>
        <dbReference type="EMBL" id="CAD7244555.1"/>
    </source>
</evidence>
<dbReference type="SMART" id="SM00318">
    <property type="entry name" value="SNc"/>
    <property type="match status" value="4"/>
</dbReference>
<keyword evidence="8" id="KW-1185">Reference proteome</keyword>
<dbReference type="InterPro" id="IPR047386">
    <property type="entry name" value="Tudor_TDRD11"/>
</dbReference>
<sequence>LTQVLSGDAIIVRGQPKGGPPPEKTIGLSSIVAPRLGRRATGNVEETKDEPFAWEAREFLRKKLIGKQVNFVVEHKAPSGKEYGYVYLGKDIAEGENVAESLVSEGLVSVRRENIKSGNDVLQKLIELEDAAKAAGKGKWGPNSPTDHVRDIKWTIENPRNFVDKMGGKPIPAVIEHVRDGSTVRAFLLPDFYHITLMLSGIRSPMFRMGEDGKVTSSAELFAEEARFFTESRLLQRDVEIILESVNNNNFVGTIRHPHGNIAEALLKEGFARCVDWSMAFVTDKPEPYRNAEKLAKEKKLKIWKNYTPSAPQIQAKDKQFSGKVVEVINADAMVIKLNDGTLKKVFLSSIRPPRLPDEKSGDGKTKGFRPLYDVPFMYEAREFLRNKLIHKKVMVTVDYIQPASNAFPERMCCTVHLGDVNVAEALLSKGLATVVRYRQDDDKRSSHYDELLAAEMKAAKSGQGLHSTKELVPHRVADLAGINCPRAPRQMPGSGGMVEGEPWGQEALQFTKDLCLQREVEIEVDSMDKAGNFIGWLWVEGKNLSVALVEEGFASVHFTAERSKYYSPLTVAQSNAKEKREKIWMGYEEQPETPLLDDTIQERKIDQKKVVLIGVTTQFHISVQMVEKGTELEGLMEQIRQEFTANPPLTGAYTPKRGDICAAKYDADGCWYRARVEKVLGKEAHILFIDYGNREITETSKLASLPSAFQGPAPYAVEYGVAFARLPPDIDFQQEVFKALMEDSGDRELLLNVEFKTGGVEYVSLLVAETKEDIVKGLISDGLLLVDPRREKRFKSIIAEYMKAEETARKEHRNLWQYGDVTEDDATEFGLGKR</sequence>
<dbReference type="SUPFAM" id="SSF50199">
    <property type="entry name" value="Staphylococcal nuclease"/>
    <property type="match status" value="5"/>
</dbReference>
<dbReference type="Gene3D" id="2.40.50.90">
    <property type="match status" value="5"/>
</dbReference>
<evidence type="ECO:0000256" key="3">
    <source>
        <dbReference type="ARBA" id="ARBA00022490"/>
    </source>
</evidence>
<dbReference type="CDD" id="cd00175">
    <property type="entry name" value="SNc"/>
    <property type="match status" value="2"/>
</dbReference>
<dbReference type="AlphaFoldDB" id="A0A7R8X7X3"/>
<dbReference type="GO" id="GO:0004518">
    <property type="term" value="F:nuclease activity"/>
    <property type="evidence" value="ECO:0007669"/>
    <property type="project" value="TreeGrafter"/>
</dbReference>
<feature type="domain" description="TNase-like" evidence="6">
    <location>
        <begin position="319"/>
        <end position="587"/>
    </location>
</feature>
<dbReference type="Gene3D" id="2.30.30.140">
    <property type="match status" value="1"/>
</dbReference>
<dbReference type="GO" id="GO:0005829">
    <property type="term" value="C:cytosol"/>
    <property type="evidence" value="ECO:0007669"/>
    <property type="project" value="TreeGrafter"/>
</dbReference>
<dbReference type="SMART" id="SM00333">
    <property type="entry name" value="TUDOR"/>
    <property type="match status" value="1"/>
</dbReference>
<dbReference type="PROSITE" id="PS50830">
    <property type="entry name" value="TNASE_3"/>
    <property type="match status" value="3"/>
</dbReference>
<feature type="domain" description="TNase-like" evidence="6">
    <location>
        <begin position="169"/>
        <end position="306"/>
    </location>
</feature>
<dbReference type="InterPro" id="IPR016071">
    <property type="entry name" value="Staphylococal_nuclease_OB-fold"/>
</dbReference>
<dbReference type="GO" id="GO:0005634">
    <property type="term" value="C:nucleus"/>
    <property type="evidence" value="ECO:0007669"/>
    <property type="project" value="TreeGrafter"/>
</dbReference>
<feature type="domain" description="Tudor" evidence="5">
    <location>
        <begin position="655"/>
        <end position="713"/>
    </location>
</feature>
<proteinExistence type="predicted"/>
<dbReference type="CDD" id="cd20433">
    <property type="entry name" value="Tudor_TDRD11"/>
    <property type="match status" value="1"/>
</dbReference>
<evidence type="ECO:0000313" key="8">
    <source>
        <dbReference type="Proteomes" id="UP000677054"/>
    </source>
</evidence>
<keyword evidence="4" id="KW-0677">Repeat</keyword>
<dbReference type="InterPro" id="IPR002999">
    <property type="entry name" value="Tudor"/>
</dbReference>
<dbReference type="FunFam" id="2.40.50.90:FF:000004">
    <property type="entry name" value="Staphylococcal nuclease domain-containing protein"/>
    <property type="match status" value="1"/>
</dbReference>
<dbReference type="OrthoDB" id="10023235at2759"/>
<organism evidence="7">
    <name type="scientific">Darwinula stevensoni</name>
    <dbReference type="NCBI Taxonomy" id="69355"/>
    <lineage>
        <taxon>Eukaryota</taxon>
        <taxon>Metazoa</taxon>
        <taxon>Ecdysozoa</taxon>
        <taxon>Arthropoda</taxon>
        <taxon>Crustacea</taxon>
        <taxon>Oligostraca</taxon>
        <taxon>Ostracoda</taxon>
        <taxon>Podocopa</taxon>
        <taxon>Podocopida</taxon>
        <taxon>Darwinulocopina</taxon>
        <taxon>Darwinuloidea</taxon>
        <taxon>Darwinulidae</taxon>
        <taxon>Darwinula</taxon>
    </lineage>
</organism>
<feature type="domain" description="TNase-like" evidence="6">
    <location>
        <begin position="1"/>
        <end position="142"/>
    </location>
</feature>
<dbReference type="EMBL" id="LR900176">
    <property type="protein sequence ID" value="CAD7244555.1"/>
    <property type="molecule type" value="Genomic_DNA"/>
</dbReference>
<reference evidence="7" key="1">
    <citation type="submission" date="2020-11" db="EMBL/GenBank/DDBJ databases">
        <authorList>
            <person name="Tran Van P."/>
        </authorList>
    </citation>
    <scope>NUCLEOTIDE SEQUENCE</scope>
</reference>
<dbReference type="GO" id="GO:0031047">
    <property type="term" value="P:regulatory ncRNA-mediated gene silencing"/>
    <property type="evidence" value="ECO:0007669"/>
    <property type="project" value="InterPro"/>
</dbReference>
<feature type="non-terminal residue" evidence="7">
    <location>
        <position position="1"/>
    </location>
</feature>
<dbReference type="PANTHER" id="PTHR12302:SF2">
    <property type="entry name" value="STAPHYLOCOCCAL NUCLEASE DOMAIN-CONTAINING PROTEIN 1"/>
    <property type="match status" value="1"/>
</dbReference>
<dbReference type="EMBL" id="CAJPEV010000659">
    <property type="protein sequence ID" value="CAG0887351.1"/>
    <property type="molecule type" value="Genomic_DNA"/>
</dbReference>
<dbReference type="InterPro" id="IPR016685">
    <property type="entry name" value="Silence_cplx_Nase-comp_TudorSN"/>
</dbReference>
<gene>
    <name evidence="7" type="ORF">DSTB1V02_LOCUS4449</name>
</gene>
<evidence type="ECO:0000259" key="6">
    <source>
        <dbReference type="PROSITE" id="PS50830"/>
    </source>
</evidence>
<comment type="subcellular location">
    <subcellularLocation>
        <location evidence="1">Cytoplasm</location>
    </subcellularLocation>
</comment>
<dbReference type="InterPro" id="IPR035437">
    <property type="entry name" value="SNase_OB-fold_sf"/>
</dbReference>
<evidence type="ECO:0000256" key="2">
    <source>
        <dbReference type="ARBA" id="ARBA00017230"/>
    </source>
</evidence>
<dbReference type="FunFam" id="2.40.50.90:FF:000001">
    <property type="entry name" value="Staphylococcal nuclease domain-containing protein"/>
    <property type="match status" value="1"/>
</dbReference>
<dbReference type="FunFam" id="2.40.50.90:FF:000002">
    <property type="entry name" value="Staphylococcal nuclease domain-containing protein"/>
    <property type="match status" value="1"/>
</dbReference>
<dbReference type="SUPFAM" id="SSF63748">
    <property type="entry name" value="Tudor/PWWP/MBT"/>
    <property type="match status" value="1"/>
</dbReference>
<evidence type="ECO:0000259" key="5">
    <source>
        <dbReference type="PROSITE" id="PS50304"/>
    </source>
</evidence>
<evidence type="ECO:0000256" key="1">
    <source>
        <dbReference type="ARBA" id="ARBA00004496"/>
    </source>
</evidence>
<dbReference type="Pfam" id="PF00567">
    <property type="entry name" value="TUDOR"/>
    <property type="match status" value="1"/>
</dbReference>
<keyword evidence="3" id="KW-0963">Cytoplasm</keyword>
<dbReference type="FunFam" id="2.30.30.140:FF:000018">
    <property type="entry name" value="Serine/threonine-protein kinase 31"/>
    <property type="match status" value="1"/>
</dbReference>
<dbReference type="GO" id="GO:0006402">
    <property type="term" value="P:mRNA catabolic process"/>
    <property type="evidence" value="ECO:0007669"/>
    <property type="project" value="TreeGrafter"/>
</dbReference>
<name>A0A7R8X7X3_9CRUS</name>
<dbReference type="PIRSF" id="PIRSF017179">
    <property type="entry name" value="RISC-Tudor-SN"/>
    <property type="match status" value="1"/>
</dbReference>
<protein>
    <recommendedName>
        <fullName evidence="2">Staphylococcal nuclease domain-containing protein 1</fullName>
    </recommendedName>
</protein>
<dbReference type="Pfam" id="PF00565">
    <property type="entry name" value="SNase"/>
    <property type="match status" value="4"/>
</dbReference>
<accession>A0A7R8X7X3</accession>
<dbReference type="PANTHER" id="PTHR12302">
    <property type="entry name" value="EBNA2 BINDING PROTEIN P100"/>
    <property type="match status" value="1"/>
</dbReference>